<dbReference type="Proteomes" id="UP001209076">
    <property type="component" value="Unassembled WGS sequence"/>
</dbReference>
<dbReference type="PROSITE" id="PS50943">
    <property type="entry name" value="HTH_CROC1"/>
    <property type="match status" value="1"/>
</dbReference>
<proteinExistence type="predicted"/>
<name>A0ABT2PX55_9MOLU</name>
<keyword evidence="1" id="KW-0238">DNA-binding</keyword>
<evidence type="ECO:0000259" key="2">
    <source>
        <dbReference type="PROSITE" id="PS50943"/>
    </source>
</evidence>
<dbReference type="SMART" id="SM00530">
    <property type="entry name" value="HTH_XRE"/>
    <property type="match status" value="1"/>
</dbReference>
<dbReference type="InterPro" id="IPR001387">
    <property type="entry name" value="Cro/C1-type_HTH"/>
</dbReference>
<dbReference type="Pfam" id="PF01381">
    <property type="entry name" value="HTH_3"/>
    <property type="match status" value="1"/>
</dbReference>
<dbReference type="PANTHER" id="PTHR46558">
    <property type="entry name" value="TRACRIPTIONAL REGULATORY PROTEIN-RELATED-RELATED"/>
    <property type="match status" value="1"/>
</dbReference>
<dbReference type="PANTHER" id="PTHR46558:SF4">
    <property type="entry name" value="DNA-BIDING PHAGE PROTEIN"/>
    <property type="match status" value="1"/>
</dbReference>
<dbReference type="InterPro" id="IPR010982">
    <property type="entry name" value="Lambda_DNA-bd_dom_sf"/>
</dbReference>
<gene>
    <name evidence="3" type="ORF">N7603_07690</name>
</gene>
<dbReference type="EMBL" id="JAOEGN010000016">
    <property type="protein sequence ID" value="MCU0105539.1"/>
    <property type="molecule type" value="Genomic_DNA"/>
</dbReference>
<evidence type="ECO:0000313" key="4">
    <source>
        <dbReference type="Proteomes" id="UP001209076"/>
    </source>
</evidence>
<accession>A0ABT2PX55</accession>
<protein>
    <submittedName>
        <fullName evidence="3">Helix-turn-helix domain-containing protein</fullName>
    </submittedName>
</protein>
<sequence length="155" mass="17485">MIDPNKVGSKIASYRKDLALTQDDLANRLNVTRQALSKWETGLSLPSIEGIVSLCQLFKVPVEDLLCLNETSKIEESNLFLNHSRDYVVNQICKGAVEINIPDTLYLFSPIERLQILKAIKEHKITCNLSQLRVKLTTSEVKYVFNSLPKGGRKP</sequence>
<keyword evidence="4" id="KW-1185">Reference proteome</keyword>
<evidence type="ECO:0000256" key="1">
    <source>
        <dbReference type="ARBA" id="ARBA00023125"/>
    </source>
</evidence>
<dbReference type="Gene3D" id="1.10.260.40">
    <property type="entry name" value="lambda repressor-like DNA-binding domains"/>
    <property type="match status" value="1"/>
</dbReference>
<evidence type="ECO:0000313" key="3">
    <source>
        <dbReference type="EMBL" id="MCU0105539.1"/>
    </source>
</evidence>
<reference evidence="4" key="1">
    <citation type="submission" date="2023-07" db="EMBL/GenBank/DDBJ databases">
        <title>Novel Mycoplasma species identified in domestic and wild animals.</title>
        <authorList>
            <person name="Volokhov D.V."/>
            <person name="Furtak V.A."/>
            <person name="Zagorodnyaya T.A."/>
        </authorList>
    </citation>
    <scope>NUCLEOTIDE SEQUENCE [LARGE SCALE GENOMIC DNA]</scope>
    <source>
        <strain evidence="4">92-19</strain>
    </source>
</reference>
<dbReference type="RefSeq" id="WP_262096855.1">
    <property type="nucleotide sequence ID" value="NZ_JAOEGN010000016.1"/>
</dbReference>
<dbReference type="CDD" id="cd00093">
    <property type="entry name" value="HTH_XRE"/>
    <property type="match status" value="1"/>
</dbReference>
<comment type="caution">
    <text evidence="3">The sequence shown here is derived from an EMBL/GenBank/DDBJ whole genome shotgun (WGS) entry which is preliminary data.</text>
</comment>
<organism evidence="3 4">
    <name type="scientific">Paracholeplasma vituli</name>
    <dbReference type="NCBI Taxonomy" id="69473"/>
    <lineage>
        <taxon>Bacteria</taxon>
        <taxon>Bacillati</taxon>
        <taxon>Mycoplasmatota</taxon>
        <taxon>Mollicutes</taxon>
        <taxon>Acholeplasmatales</taxon>
        <taxon>Acholeplasmataceae</taxon>
        <taxon>Paracholeplasma</taxon>
    </lineage>
</organism>
<feature type="domain" description="HTH cro/C1-type" evidence="2">
    <location>
        <begin position="11"/>
        <end position="65"/>
    </location>
</feature>
<dbReference type="SUPFAM" id="SSF47413">
    <property type="entry name" value="lambda repressor-like DNA-binding domains"/>
    <property type="match status" value="1"/>
</dbReference>